<evidence type="ECO:0000256" key="6">
    <source>
        <dbReference type="ARBA" id="ARBA00022963"/>
    </source>
</evidence>
<evidence type="ECO:0000256" key="2">
    <source>
        <dbReference type="ARBA" id="ARBA00008668"/>
    </source>
</evidence>
<evidence type="ECO:0000256" key="1">
    <source>
        <dbReference type="ARBA" id="ARBA00004613"/>
    </source>
</evidence>
<dbReference type="PANTHER" id="PTHR45650:SF9">
    <property type="entry name" value="SGNH HYDROLASE-TYPE ESTERASE DOMAIN-CONTAINING PROTEIN"/>
    <property type="match status" value="1"/>
</dbReference>
<feature type="signal peptide" evidence="9">
    <location>
        <begin position="1"/>
        <end position="24"/>
    </location>
</feature>
<protein>
    <recommendedName>
        <fullName evidence="12">GDSL esterase/lipase</fullName>
    </recommendedName>
</protein>
<keyword evidence="3" id="KW-0964">Secreted</keyword>
<keyword evidence="7" id="KW-0443">Lipid metabolism</keyword>
<dbReference type="AlphaFoldDB" id="A0A803MVB9"/>
<dbReference type="InterPro" id="IPR001087">
    <property type="entry name" value="GDSL"/>
</dbReference>
<dbReference type="InterPro" id="IPR036514">
    <property type="entry name" value="SGNH_hydro_sf"/>
</dbReference>
<sequence>MTRGAVALLALLLMASSTTTFVRCEPQVPCYFVFGDSLSDPGNNNDLVTKAKANYPPYGIDFPGGVPTGRFSNGRNFVDRITELLGFDEYIPPYSTAKGRQILKGVNYASGAAGIRSETGQHLSLYLLGARKIAVFGLGLVGCTLGEIYTFGTSDGSLCVDKINEAVQLFNEKLITLVDDLTMELPGAQFTYIGASSSTDTGSAVADTTCCKLRDDYQCIEFDTVCEGRDNYIFWDGFHPTEVVNVLSGETAYSGIDSKYIHPKAANGPKQQRPPKSSSKSSSSTQDAIEIEVAEVLYGLMKQSQAPSKQDGGMIIDLAKMGVLRVNCEASKNLLLIGGVATAVDGCVRLCWPELCFGCAIF</sequence>
<evidence type="ECO:0000256" key="8">
    <source>
        <dbReference type="SAM" id="MobiDB-lite"/>
    </source>
</evidence>
<evidence type="ECO:0000313" key="10">
    <source>
        <dbReference type="EnsemblPlants" id="AUR62035846-RA:cds"/>
    </source>
</evidence>
<keyword evidence="6" id="KW-0442">Lipid degradation</keyword>
<keyword evidence="11" id="KW-1185">Reference proteome</keyword>
<comment type="similarity">
    <text evidence="2">Belongs to the 'GDSL' lipolytic enzyme family.</text>
</comment>
<feature type="chain" id="PRO_5030705336" description="GDSL esterase/lipase" evidence="9">
    <location>
        <begin position="25"/>
        <end position="362"/>
    </location>
</feature>
<reference evidence="10" key="2">
    <citation type="submission" date="2021-03" db="UniProtKB">
        <authorList>
            <consortium name="EnsemblPlants"/>
        </authorList>
    </citation>
    <scope>IDENTIFICATION</scope>
</reference>
<dbReference type="InterPro" id="IPR051238">
    <property type="entry name" value="GDSL_esterase/lipase"/>
</dbReference>
<evidence type="ECO:0000256" key="9">
    <source>
        <dbReference type="SAM" id="SignalP"/>
    </source>
</evidence>
<name>A0A803MVB9_CHEQI</name>
<proteinExistence type="inferred from homology"/>
<dbReference type="Gene3D" id="3.40.50.1110">
    <property type="entry name" value="SGNH hydrolase"/>
    <property type="match status" value="2"/>
</dbReference>
<dbReference type="GO" id="GO:0005576">
    <property type="term" value="C:extracellular region"/>
    <property type="evidence" value="ECO:0007669"/>
    <property type="project" value="UniProtKB-SubCell"/>
</dbReference>
<dbReference type="EnsemblPlants" id="AUR62035846-RA">
    <property type="protein sequence ID" value="AUR62035846-RA:cds"/>
    <property type="gene ID" value="AUR62035846"/>
</dbReference>
<dbReference type="Gramene" id="AUR62035846-RA">
    <property type="protein sequence ID" value="AUR62035846-RA:cds"/>
    <property type="gene ID" value="AUR62035846"/>
</dbReference>
<accession>A0A803MVB9</accession>
<dbReference type="PANTHER" id="PTHR45650">
    <property type="entry name" value="GDSL-LIKE LIPASE/ACYLHYDROLASE-RELATED"/>
    <property type="match status" value="1"/>
</dbReference>
<comment type="subcellular location">
    <subcellularLocation>
        <location evidence="1">Secreted</location>
    </subcellularLocation>
</comment>
<evidence type="ECO:0000256" key="7">
    <source>
        <dbReference type="ARBA" id="ARBA00023098"/>
    </source>
</evidence>
<feature type="region of interest" description="Disordered" evidence="8">
    <location>
        <begin position="264"/>
        <end position="286"/>
    </location>
</feature>
<reference evidence="10" key="1">
    <citation type="journal article" date="2017" name="Nature">
        <title>The genome of Chenopodium quinoa.</title>
        <authorList>
            <person name="Jarvis D.E."/>
            <person name="Ho Y.S."/>
            <person name="Lightfoot D.J."/>
            <person name="Schmoeckel S.M."/>
            <person name="Li B."/>
            <person name="Borm T.J.A."/>
            <person name="Ohyanagi H."/>
            <person name="Mineta K."/>
            <person name="Michell C.T."/>
            <person name="Saber N."/>
            <person name="Kharbatia N.M."/>
            <person name="Rupper R.R."/>
            <person name="Sharp A.R."/>
            <person name="Dally N."/>
            <person name="Boughton B.A."/>
            <person name="Woo Y.H."/>
            <person name="Gao G."/>
            <person name="Schijlen E.G.W.M."/>
            <person name="Guo X."/>
            <person name="Momin A.A."/>
            <person name="Negrao S."/>
            <person name="Al-Babili S."/>
            <person name="Gehring C."/>
            <person name="Roessner U."/>
            <person name="Jung C."/>
            <person name="Murphy K."/>
            <person name="Arold S.T."/>
            <person name="Gojobori T."/>
            <person name="van der Linden C.G."/>
            <person name="van Loo E.N."/>
            <person name="Jellen E.N."/>
            <person name="Maughan P.J."/>
            <person name="Tester M."/>
        </authorList>
    </citation>
    <scope>NUCLEOTIDE SEQUENCE [LARGE SCALE GENOMIC DNA]</scope>
    <source>
        <strain evidence="10">cv. PI 614886</strain>
    </source>
</reference>
<evidence type="ECO:0008006" key="12">
    <source>
        <dbReference type="Google" id="ProtNLM"/>
    </source>
</evidence>
<dbReference type="GO" id="GO:0016042">
    <property type="term" value="P:lipid catabolic process"/>
    <property type="evidence" value="ECO:0007669"/>
    <property type="project" value="UniProtKB-KW"/>
</dbReference>
<evidence type="ECO:0000256" key="3">
    <source>
        <dbReference type="ARBA" id="ARBA00022525"/>
    </source>
</evidence>
<organism evidence="10 11">
    <name type="scientific">Chenopodium quinoa</name>
    <name type="common">Quinoa</name>
    <dbReference type="NCBI Taxonomy" id="63459"/>
    <lineage>
        <taxon>Eukaryota</taxon>
        <taxon>Viridiplantae</taxon>
        <taxon>Streptophyta</taxon>
        <taxon>Embryophyta</taxon>
        <taxon>Tracheophyta</taxon>
        <taxon>Spermatophyta</taxon>
        <taxon>Magnoliopsida</taxon>
        <taxon>eudicotyledons</taxon>
        <taxon>Gunneridae</taxon>
        <taxon>Pentapetalae</taxon>
        <taxon>Caryophyllales</taxon>
        <taxon>Chenopodiaceae</taxon>
        <taxon>Chenopodioideae</taxon>
        <taxon>Atripliceae</taxon>
        <taxon>Chenopodium</taxon>
    </lineage>
</organism>
<evidence type="ECO:0000256" key="5">
    <source>
        <dbReference type="ARBA" id="ARBA00022801"/>
    </source>
</evidence>
<keyword evidence="5" id="KW-0378">Hydrolase</keyword>
<evidence type="ECO:0000313" key="11">
    <source>
        <dbReference type="Proteomes" id="UP000596660"/>
    </source>
</evidence>
<evidence type="ECO:0000256" key="4">
    <source>
        <dbReference type="ARBA" id="ARBA00022729"/>
    </source>
</evidence>
<dbReference type="Pfam" id="PF00657">
    <property type="entry name" value="Lipase_GDSL"/>
    <property type="match status" value="2"/>
</dbReference>
<dbReference type="Proteomes" id="UP000596660">
    <property type="component" value="Unplaced"/>
</dbReference>
<keyword evidence="4 9" id="KW-0732">Signal</keyword>
<dbReference type="GO" id="GO:0016788">
    <property type="term" value="F:hydrolase activity, acting on ester bonds"/>
    <property type="evidence" value="ECO:0007669"/>
    <property type="project" value="InterPro"/>
</dbReference>